<dbReference type="OrthoDB" id="241990at2759"/>
<dbReference type="VEuPathDB" id="TriTrypDB:ADEAN_000966400"/>
<evidence type="ECO:0000313" key="2">
    <source>
        <dbReference type="EMBL" id="CAD2222125.1"/>
    </source>
</evidence>
<name>A0A7G2CRI6_9TRYP</name>
<evidence type="ECO:0000313" key="3">
    <source>
        <dbReference type="Proteomes" id="UP000515908"/>
    </source>
</evidence>
<proteinExistence type="predicted"/>
<dbReference type="InterPro" id="IPR031313">
    <property type="entry name" value="Sin1_PH_dom"/>
</dbReference>
<protein>
    <recommendedName>
        <fullName evidence="1">SIN1-type PH domain-containing protein</fullName>
    </recommendedName>
</protein>
<gene>
    <name evidence="2" type="ORF">ADEAN_000966400</name>
</gene>
<accession>A0A7G2CRI6</accession>
<keyword evidence="3" id="KW-1185">Reference proteome</keyword>
<dbReference type="AlphaFoldDB" id="A0A7G2CRI6"/>
<feature type="domain" description="SIN1-type PH" evidence="1">
    <location>
        <begin position="271"/>
        <end position="352"/>
    </location>
</feature>
<organism evidence="2 3">
    <name type="scientific">Angomonas deanei</name>
    <dbReference type="NCBI Taxonomy" id="59799"/>
    <lineage>
        <taxon>Eukaryota</taxon>
        <taxon>Discoba</taxon>
        <taxon>Euglenozoa</taxon>
        <taxon>Kinetoplastea</taxon>
        <taxon>Metakinetoplastina</taxon>
        <taxon>Trypanosomatida</taxon>
        <taxon>Trypanosomatidae</taxon>
        <taxon>Strigomonadinae</taxon>
        <taxon>Angomonas</taxon>
    </lineage>
</organism>
<dbReference type="Proteomes" id="UP000515908">
    <property type="component" value="Chromosome 24"/>
</dbReference>
<reference evidence="2 3" key="1">
    <citation type="submission" date="2020-08" db="EMBL/GenBank/DDBJ databases">
        <authorList>
            <person name="Newling K."/>
            <person name="Davey J."/>
            <person name="Forrester S."/>
        </authorList>
    </citation>
    <scope>NUCLEOTIDE SEQUENCE [LARGE SCALE GENOMIC DNA]</scope>
    <source>
        <strain evidence="3">Crithidia deanei Carvalho (ATCC PRA-265)</strain>
    </source>
</reference>
<sequence>MRSSSVRGGGREPSVNLDNSLSMSMEFMPKQKEIKVFENFMEEGKTSTTSIVIKQSNYCNIDIVSTYLKKIFSENEDLSGRFSDNPRHYKLFIADEFTGEPEMAVMLDKVAQDFSCYALQPLPLAKIYLFPQRTTLLPTTAHDINLSVTIRSSTDKNLKPIQRKCCVPADMQVESLEALLISRLPTNCIVQGSLRVKYGPLELNINEMYNFGIGCGSIQCTISEHTILSLYRFGVTEVAVNGRVVDAAESEVGNIDDDIEVELSVEDAISFQQFEVIAINRCGVRQQRSFCVDGEHIYTIQPTKNMETNTTEKSVKDVEEVKTFPEKPKYLEIIYSKASKFEPDRIECTTTYNRALLEEKLHVVRRELRKKEAEEEARSTTSRGLGKLFSRFFGS</sequence>
<dbReference type="Pfam" id="PF16979">
    <property type="entry name" value="SIN1_PH"/>
    <property type="match status" value="1"/>
</dbReference>
<evidence type="ECO:0000259" key="1">
    <source>
        <dbReference type="Pfam" id="PF16979"/>
    </source>
</evidence>
<dbReference type="EMBL" id="LR877168">
    <property type="protein sequence ID" value="CAD2222125.1"/>
    <property type="molecule type" value="Genomic_DNA"/>
</dbReference>